<keyword evidence="1" id="KW-0472">Membrane</keyword>
<organism evidence="2 3">
    <name type="scientific">Panicum virgatum</name>
    <name type="common">Blackwell switchgrass</name>
    <dbReference type="NCBI Taxonomy" id="38727"/>
    <lineage>
        <taxon>Eukaryota</taxon>
        <taxon>Viridiplantae</taxon>
        <taxon>Streptophyta</taxon>
        <taxon>Embryophyta</taxon>
        <taxon>Tracheophyta</taxon>
        <taxon>Spermatophyta</taxon>
        <taxon>Magnoliopsida</taxon>
        <taxon>Liliopsida</taxon>
        <taxon>Poales</taxon>
        <taxon>Poaceae</taxon>
        <taxon>PACMAD clade</taxon>
        <taxon>Panicoideae</taxon>
        <taxon>Panicodae</taxon>
        <taxon>Paniceae</taxon>
        <taxon>Panicinae</taxon>
        <taxon>Panicum</taxon>
        <taxon>Panicum sect. Hiantes</taxon>
    </lineage>
</organism>
<protein>
    <submittedName>
        <fullName evidence="2">Uncharacterized protein</fullName>
    </submittedName>
</protein>
<comment type="caution">
    <text evidence="2">The sequence shown here is derived from an EMBL/GenBank/DDBJ whole genome shotgun (WGS) entry which is preliminary data.</text>
</comment>
<keyword evidence="1" id="KW-0812">Transmembrane</keyword>
<keyword evidence="3" id="KW-1185">Reference proteome</keyword>
<dbReference type="Proteomes" id="UP000823388">
    <property type="component" value="Chromosome 8N"/>
</dbReference>
<sequence length="81" mass="9302">MFLKWFSYFHPHQQDIPYFPRQVKDEVTTLSRKDIKSLTQTYTGNTFLEAILIATITFAAACFSLAMCSSLAVAFICVIHY</sequence>
<evidence type="ECO:0000256" key="1">
    <source>
        <dbReference type="SAM" id="Phobius"/>
    </source>
</evidence>
<evidence type="ECO:0000313" key="3">
    <source>
        <dbReference type="Proteomes" id="UP000823388"/>
    </source>
</evidence>
<name>A0A8T0PE60_PANVG</name>
<accession>A0A8T0PE60</accession>
<evidence type="ECO:0000313" key="2">
    <source>
        <dbReference type="EMBL" id="KAG2559198.1"/>
    </source>
</evidence>
<dbReference type="AlphaFoldDB" id="A0A8T0PE60"/>
<keyword evidence="1" id="KW-1133">Transmembrane helix</keyword>
<feature type="transmembrane region" description="Helical" evidence="1">
    <location>
        <begin position="50"/>
        <end position="79"/>
    </location>
</feature>
<gene>
    <name evidence="2" type="ORF">PVAP13_8NG293568</name>
</gene>
<proteinExistence type="predicted"/>
<dbReference type="EMBL" id="CM029052">
    <property type="protein sequence ID" value="KAG2559198.1"/>
    <property type="molecule type" value="Genomic_DNA"/>
</dbReference>
<reference evidence="2" key="1">
    <citation type="submission" date="2020-05" db="EMBL/GenBank/DDBJ databases">
        <title>WGS assembly of Panicum virgatum.</title>
        <authorList>
            <person name="Lovell J.T."/>
            <person name="Jenkins J."/>
            <person name="Shu S."/>
            <person name="Juenger T.E."/>
            <person name="Schmutz J."/>
        </authorList>
    </citation>
    <scope>NUCLEOTIDE SEQUENCE</scope>
    <source>
        <strain evidence="2">AP13</strain>
    </source>
</reference>